<name>A0ABP8J6P2_9ACTN</name>
<dbReference type="EMBL" id="BAABFR010000008">
    <property type="protein sequence ID" value="GAA4386031.1"/>
    <property type="molecule type" value="Genomic_DNA"/>
</dbReference>
<protein>
    <submittedName>
        <fullName evidence="2">Uncharacterized protein</fullName>
    </submittedName>
</protein>
<evidence type="ECO:0000313" key="3">
    <source>
        <dbReference type="Proteomes" id="UP001500635"/>
    </source>
</evidence>
<sequence length="142" mass="15512">MPDHAVRDYDAFFAHTANIRAKAQALRNEAQKRRAAVLEALHRETTCFTRDGSVAPIYQGTVDAMTAVWDRVGIDMETASASAESFADQLDAWAKANRGIDQHTAATMLGSGEPGSQQERLDADPNGDNRVEVTSTRRVGKH</sequence>
<organism evidence="2 3">
    <name type="scientific">Tsukamurella soli</name>
    <dbReference type="NCBI Taxonomy" id="644556"/>
    <lineage>
        <taxon>Bacteria</taxon>
        <taxon>Bacillati</taxon>
        <taxon>Actinomycetota</taxon>
        <taxon>Actinomycetes</taxon>
        <taxon>Mycobacteriales</taxon>
        <taxon>Tsukamurellaceae</taxon>
        <taxon>Tsukamurella</taxon>
    </lineage>
</organism>
<proteinExistence type="predicted"/>
<feature type="compositionally biased region" description="Polar residues" evidence="1">
    <location>
        <begin position="132"/>
        <end position="142"/>
    </location>
</feature>
<keyword evidence="3" id="KW-1185">Reference proteome</keyword>
<reference evidence="3" key="1">
    <citation type="journal article" date="2019" name="Int. J. Syst. Evol. Microbiol.">
        <title>The Global Catalogue of Microorganisms (GCM) 10K type strain sequencing project: providing services to taxonomists for standard genome sequencing and annotation.</title>
        <authorList>
            <consortium name="The Broad Institute Genomics Platform"/>
            <consortium name="The Broad Institute Genome Sequencing Center for Infectious Disease"/>
            <person name="Wu L."/>
            <person name="Ma J."/>
        </authorList>
    </citation>
    <scope>NUCLEOTIDE SEQUENCE [LARGE SCALE GENOMIC DNA]</scope>
    <source>
        <strain evidence="3">JCM 17688</strain>
    </source>
</reference>
<accession>A0ABP8J6P2</accession>
<evidence type="ECO:0000256" key="1">
    <source>
        <dbReference type="SAM" id="MobiDB-lite"/>
    </source>
</evidence>
<comment type="caution">
    <text evidence="2">The sequence shown here is derived from an EMBL/GenBank/DDBJ whole genome shotgun (WGS) entry which is preliminary data.</text>
</comment>
<gene>
    <name evidence="2" type="ORF">GCM10023147_08740</name>
</gene>
<feature type="compositionally biased region" description="Basic and acidic residues" evidence="1">
    <location>
        <begin position="119"/>
        <end position="131"/>
    </location>
</feature>
<dbReference type="RefSeq" id="WP_344991394.1">
    <property type="nucleotide sequence ID" value="NZ_BAABFR010000008.1"/>
</dbReference>
<evidence type="ECO:0000313" key="2">
    <source>
        <dbReference type="EMBL" id="GAA4386031.1"/>
    </source>
</evidence>
<feature type="region of interest" description="Disordered" evidence="1">
    <location>
        <begin position="104"/>
        <end position="142"/>
    </location>
</feature>
<dbReference type="Proteomes" id="UP001500635">
    <property type="component" value="Unassembled WGS sequence"/>
</dbReference>